<dbReference type="Pfam" id="PF01105">
    <property type="entry name" value="EMP24_GP25L"/>
    <property type="match status" value="1"/>
</dbReference>
<evidence type="ECO:0000259" key="4">
    <source>
        <dbReference type="Pfam" id="PF01105"/>
    </source>
</evidence>
<sequence length="185" mass="21898">MNILFFFIFSLCRYVEINPKDSLFMKLKVTKDEMFKFIYNTFGNNKVNVVVYDNMDRKIGQYVKSSGVVYTKPLISGHFKIEIFNKSKEKMKFGYRCPDVNKEMQGALGPIKDVDAVSELISVLENNISAQRRQFAKYENHFELVKKSKSWVYRFVIFEIFTSLAIMYYLHKNTIKMFERKHVGN</sequence>
<evidence type="ECO:0000256" key="2">
    <source>
        <dbReference type="SAM" id="Phobius"/>
    </source>
</evidence>
<name>A0AAX4J953_9MICR</name>
<feature type="transmembrane region" description="Helical" evidence="2">
    <location>
        <begin position="151"/>
        <end position="170"/>
    </location>
</feature>
<keyword evidence="1" id="KW-0175">Coiled coil</keyword>
<gene>
    <name evidence="5" type="ORF">VNE69_01354</name>
</gene>
<dbReference type="Proteomes" id="UP001334084">
    <property type="component" value="Chromosome 1"/>
</dbReference>
<feature type="domain" description="GOLD" evidence="4">
    <location>
        <begin position="14"/>
        <end position="168"/>
    </location>
</feature>
<evidence type="ECO:0000256" key="3">
    <source>
        <dbReference type="SAM" id="SignalP"/>
    </source>
</evidence>
<dbReference type="RefSeq" id="XP_065328562.1">
    <property type="nucleotide sequence ID" value="XM_065472490.1"/>
</dbReference>
<evidence type="ECO:0000256" key="1">
    <source>
        <dbReference type="SAM" id="Coils"/>
    </source>
</evidence>
<organism evidence="5 6">
    <name type="scientific">Vairimorpha necatrix</name>
    <dbReference type="NCBI Taxonomy" id="6039"/>
    <lineage>
        <taxon>Eukaryota</taxon>
        <taxon>Fungi</taxon>
        <taxon>Fungi incertae sedis</taxon>
        <taxon>Microsporidia</taxon>
        <taxon>Nosematidae</taxon>
        <taxon>Vairimorpha</taxon>
    </lineage>
</organism>
<reference evidence="5" key="1">
    <citation type="journal article" date="2024" name="BMC Genomics">
        <title>Functional annotation of a divergent genome using sequence and structure-based similarity.</title>
        <authorList>
            <person name="Svedberg D."/>
            <person name="Winiger R.R."/>
            <person name="Berg A."/>
            <person name="Sharma H."/>
            <person name="Tellgren-Roth C."/>
            <person name="Debrunner-Vossbrinck B.A."/>
            <person name="Vossbrinck C.R."/>
            <person name="Barandun J."/>
        </authorList>
    </citation>
    <scope>NUCLEOTIDE SEQUENCE</scope>
    <source>
        <strain evidence="5">Illinois isolate</strain>
    </source>
</reference>
<protein>
    <submittedName>
        <fullName evidence="5">Transmembrane EMP24 domain-containing protein</fullName>
    </submittedName>
</protein>
<dbReference type="InterPro" id="IPR009038">
    <property type="entry name" value="GOLD_dom"/>
</dbReference>
<evidence type="ECO:0000313" key="5">
    <source>
        <dbReference type="EMBL" id="WUR02417.1"/>
    </source>
</evidence>
<evidence type="ECO:0000313" key="6">
    <source>
        <dbReference type="Proteomes" id="UP001334084"/>
    </source>
</evidence>
<accession>A0AAX4J953</accession>
<feature type="coiled-coil region" evidence="1">
    <location>
        <begin position="114"/>
        <end position="141"/>
    </location>
</feature>
<keyword evidence="3" id="KW-0732">Signal</keyword>
<dbReference type="KEGG" id="vnx:VNE69_01354"/>
<feature type="signal peptide" evidence="3">
    <location>
        <begin position="1"/>
        <end position="17"/>
    </location>
</feature>
<proteinExistence type="predicted"/>
<dbReference type="GeneID" id="90540218"/>
<keyword evidence="2" id="KW-0472">Membrane</keyword>
<dbReference type="AlphaFoldDB" id="A0AAX4J953"/>
<keyword evidence="2" id="KW-1133">Transmembrane helix</keyword>
<feature type="chain" id="PRO_5043668507" evidence="3">
    <location>
        <begin position="18"/>
        <end position="185"/>
    </location>
</feature>
<keyword evidence="2 5" id="KW-0812">Transmembrane</keyword>
<dbReference type="EMBL" id="CP142726">
    <property type="protein sequence ID" value="WUR02417.1"/>
    <property type="molecule type" value="Genomic_DNA"/>
</dbReference>
<keyword evidence="6" id="KW-1185">Reference proteome</keyword>